<feature type="transmembrane region" description="Helical" evidence="7">
    <location>
        <begin position="333"/>
        <end position="352"/>
    </location>
</feature>
<evidence type="ECO:0000256" key="6">
    <source>
        <dbReference type="ARBA" id="ARBA00038076"/>
    </source>
</evidence>
<evidence type="ECO:0000256" key="3">
    <source>
        <dbReference type="ARBA" id="ARBA00022692"/>
    </source>
</evidence>
<dbReference type="InterPro" id="IPR050250">
    <property type="entry name" value="Macrolide_Exporter_MacB"/>
</dbReference>
<keyword evidence="10" id="KW-1185">Reference proteome</keyword>
<feature type="transmembrane region" description="Helical" evidence="7">
    <location>
        <begin position="303"/>
        <end position="327"/>
    </location>
</feature>
<feature type="domain" description="ABC3 transporter permease C-terminal" evidence="8">
    <location>
        <begin position="251"/>
        <end position="364"/>
    </location>
</feature>
<comment type="subcellular location">
    <subcellularLocation>
        <location evidence="1">Cell membrane</location>
        <topology evidence="1">Multi-pass membrane protein</topology>
    </subcellularLocation>
</comment>
<gene>
    <name evidence="9" type="ORF">I6U51_21895</name>
</gene>
<proteinExistence type="inferred from homology"/>
<dbReference type="PANTHER" id="PTHR30572">
    <property type="entry name" value="MEMBRANE COMPONENT OF TRANSPORTER-RELATED"/>
    <property type="match status" value="1"/>
</dbReference>
<dbReference type="InterPro" id="IPR003838">
    <property type="entry name" value="ABC3_permease_C"/>
</dbReference>
<keyword evidence="3 7" id="KW-0812">Transmembrane</keyword>
<accession>A0A934HW13</accession>
<organism evidence="9 10">
    <name type="scientific">Clostridium aciditolerans</name>
    <dbReference type="NCBI Taxonomy" id="339861"/>
    <lineage>
        <taxon>Bacteria</taxon>
        <taxon>Bacillati</taxon>
        <taxon>Bacillota</taxon>
        <taxon>Clostridia</taxon>
        <taxon>Eubacteriales</taxon>
        <taxon>Clostridiaceae</taxon>
        <taxon>Clostridium</taxon>
    </lineage>
</organism>
<dbReference type="AlphaFoldDB" id="A0A934HW13"/>
<dbReference type="GO" id="GO:0005886">
    <property type="term" value="C:plasma membrane"/>
    <property type="evidence" value="ECO:0007669"/>
    <property type="project" value="UniProtKB-SubCell"/>
</dbReference>
<feature type="transmembrane region" description="Helical" evidence="7">
    <location>
        <begin position="250"/>
        <end position="272"/>
    </location>
</feature>
<evidence type="ECO:0000256" key="7">
    <source>
        <dbReference type="SAM" id="Phobius"/>
    </source>
</evidence>
<evidence type="ECO:0000256" key="4">
    <source>
        <dbReference type="ARBA" id="ARBA00022989"/>
    </source>
</evidence>
<dbReference type="GO" id="GO:0022857">
    <property type="term" value="F:transmembrane transporter activity"/>
    <property type="evidence" value="ECO:0007669"/>
    <property type="project" value="TreeGrafter"/>
</dbReference>
<evidence type="ECO:0000259" key="8">
    <source>
        <dbReference type="Pfam" id="PF02687"/>
    </source>
</evidence>
<reference evidence="9" key="1">
    <citation type="submission" date="2020-12" db="EMBL/GenBank/DDBJ databases">
        <title>Clostridium thailandense sp. nov., a novel acetogenic bacterium isolated from peat land soil in Thailand.</title>
        <authorList>
            <person name="Chaikitkaew S."/>
            <person name="Birkeland N.K."/>
        </authorList>
    </citation>
    <scope>NUCLEOTIDE SEQUENCE</scope>
    <source>
        <strain evidence="9">DSM 17425</strain>
    </source>
</reference>
<name>A0A934HW13_9CLOT</name>
<keyword evidence="4 7" id="KW-1133">Transmembrane helix</keyword>
<keyword evidence="5 7" id="KW-0472">Membrane</keyword>
<dbReference type="PANTHER" id="PTHR30572:SF4">
    <property type="entry name" value="ABC TRANSPORTER PERMEASE YTRF"/>
    <property type="match status" value="1"/>
</dbReference>
<feature type="transmembrane region" description="Helical" evidence="7">
    <location>
        <begin position="21"/>
        <end position="42"/>
    </location>
</feature>
<evidence type="ECO:0000313" key="10">
    <source>
        <dbReference type="Proteomes" id="UP000622687"/>
    </source>
</evidence>
<evidence type="ECO:0000256" key="1">
    <source>
        <dbReference type="ARBA" id="ARBA00004651"/>
    </source>
</evidence>
<protein>
    <submittedName>
        <fullName evidence="9">ABC transporter permease</fullName>
    </submittedName>
</protein>
<dbReference type="EMBL" id="JAEEGB010000041">
    <property type="protein sequence ID" value="MBI6875330.1"/>
    <property type="molecule type" value="Genomic_DNA"/>
</dbReference>
<dbReference type="Pfam" id="PF02687">
    <property type="entry name" value="FtsX"/>
    <property type="match status" value="1"/>
</dbReference>
<sequence>MKPLSTIAYLKNNAKKVLPGFICMALGIFIIYFFSIILYSSIFQINRGSLNIFEKVTSVRSNTKDPMPDKILNKIEEASNVEYIIPIINNIGSFRYKSPFGDISTEGFNVFEEDIPKILKAFDIKLVEGKLPSANSNELLIPLKIAKQNKIKIGDYLSKDPDSNVILNKRYKVCGIIDGTVDTMITTNAGYAKREEVLKQSLMFSLKNKNDKMINDELTAMKESKVTIIDYRSAYDELNELFKIMNSLKFILNFIVISVLCISLGNLNHILFSNRKDEFAILIAIGYKKTTIYKRILKENITLNLLAFIFGVAFTIIAVELLNIVVFKPNGQYVYSFHVGSIFTAFLVPLFVSISNMIPPLRNLKAMDYKYLNI</sequence>
<dbReference type="Proteomes" id="UP000622687">
    <property type="component" value="Unassembled WGS sequence"/>
</dbReference>
<evidence type="ECO:0000256" key="5">
    <source>
        <dbReference type="ARBA" id="ARBA00023136"/>
    </source>
</evidence>
<comment type="caution">
    <text evidence="9">The sequence shown here is derived from an EMBL/GenBank/DDBJ whole genome shotgun (WGS) entry which is preliminary data.</text>
</comment>
<evidence type="ECO:0000313" key="9">
    <source>
        <dbReference type="EMBL" id="MBI6875330.1"/>
    </source>
</evidence>
<comment type="similarity">
    <text evidence="6">Belongs to the ABC-4 integral membrane protein family.</text>
</comment>
<dbReference type="RefSeq" id="WP_211144683.1">
    <property type="nucleotide sequence ID" value="NZ_JAEEGB010000041.1"/>
</dbReference>
<evidence type="ECO:0000256" key="2">
    <source>
        <dbReference type="ARBA" id="ARBA00022475"/>
    </source>
</evidence>
<keyword evidence="2" id="KW-1003">Cell membrane</keyword>